<sequence length="212" mass="23894">MIKNTFLFKGYLAFKLHRFQIKWKKKNKDNYTVPQNIFEAELVEVGKASYGDLNIISFANNAKLIIGTFVSIAQEVSFILDAEHYTNHLSTYPFKVKYLGIEKQEAFSKGNIVVEDDVWIGYRSTIMSGVHIGKGAIIAAGSLVTKDVPAYAIVGGVPAKVIKYRFDNSICNILKKIDLSKLNKVFVEQNLEALYKQIETEQIASEISNLFN</sequence>
<dbReference type="InterPro" id="IPR050179">
    <property type="entry name" value="Trans_hexapeptide_repeat"/>
</dbReference>
<dbReference type="Proteomes" id="UP000266066">
    <property type="component" value="Unassembled WGS sequence"/>
</dbReference>
<dbReference type="AlphaFoldDB" id="A0A395V7I6"/>
<reference evidence="5 6" key="1">
    <citation type="submission" date="2018-08" db="EMBL/GenBank/DDBJ databases">
        <title>A genome reference for cultivated species of the human gut microbiota.</title>
        <authorList>
            <person name="Zou Y."/>
            <person name="Xue W."/>
            <person name="Luo G."/>
        </authorList>
    </citation>
    <scope>NUCLEOTIDE SEQUENCE [LARGE SCALE GENOMIC DNA]</scope>
    <source>
        <strain evidence="3 5">AF25-15</strain>
        <strain evidence="4 6">AM29-10</strain>
    </source>
</reference>
<dbReference type="PROSITE" id="PS00101">
    <property type="entry name" value="HEXAPEP_TRANSFERASES"/>
    <property type="match status" value="1"/>
</dbReference>
<dbReference type="EMBL" id="QSKC01000014">
    <property type="protein sequence ID" value="RHE31327.1"/>
    <property type="molecule type" value="Genomic_DNA"/>
</dbReference>
<dbReference type="InterPro" id="IPR018357">
    <property type="entry name" value="Hexapep_transf_CS"/>
</dbReference>
<dbReference type="InterPro" id="IPR001451">
    <property type="entry name" value="Hexapep"/>
</dbReference>
<accession>A0A395V7I6</accession>
<evidence type="ECO:0000313" key="4">
    <source>
        <dbReference type="EMBL" id="RHE31327.1"/>
    </source>
</evidence>
<dbReference type="Pfam" id="PF00132">
    <property type="entry name" value="Hexapep"/>
    <property type="match status" value="1"/>
</dbReference>
<dbReference type="PANTHER" id="PTHR43300">
    <property type="entry name" value="ACETYLTRANSFERASE"/>
    <property type="match status" value="1"/>
</dbReference>
<dbReference type="EMBL" id="QRUJ01000001">
    <property type="protein sequence ID" value="RGR57287.1"/>
    <property type="molecule type" value="Genomic_DNA"/>
</dbReference>
<evidence type="ECO:0000313" key="3">
    <source>
        <dbReference type="EMBL" id="RGR57287.1"/>
    </source>
</evidence>
<evidence type="ECO:0000256" key="1">
    <source>
        <dbReference type="ARBA" id="ARBA00022679"/>
    </source>
</evidence>
<protein>
    <submittedName>
        <fullName evidence="3">Antibiotic acetyltransferase</fullName>
    </submittedName>
</protein>
<keyword evidence="1 3" id="KW-0808">Transferase</keyword>
<dbReference type="InterPro" id="IPR011004">
    <property type="entry name" value="Trimer_LpxA-like_sf"/>
</dbReference>
<dbReference type="Proteomes" id="UP000285290">
    <property type="component" value="Unassembled WGS sequence"/>
</dbReference>
<name>A0A395V7I6_9FIRM</name>
<gene>
    <name evidence="4" type="ORF">DW753_10895</name>
    <name evidence="3" type="ORF">DWY38_02405</name>
</gene>
<organism evidence="3 5">
    <name type="scientific">Agathobacter rectalis</name>
    <dbReference type="NCBI Taxonomy" id="39491"/>
    <lineage>
        <taxon>Bacteria</taxon>
        <taxon>Bacillati</taxon>
        <taxon>Bacillota</taxon>
        <taxon>Clostridia</taxon>
        <taxon>Lachnospirales</taxon>
        <taxon>Lachnospiraceae</taxon>
        <taxon>Agathobacter</taxon>
    </lineage>
</organism>
<evidence type="ECO:0000256" key="2">
    <source>
        <dbReference type="ARBA" id="ARBA00022737"/>
    </source>
</evidence>
<dbReference type="SUPFAM" id="SSF51161">
    <property type="entry name" value="Trimeric LpxA-like enzymes"/>
    <property type="match status" value="1"/>
</dbReference>
<evidence type="ECO:0000313" key="6">
    <source>
        <dbReference type="Proteomes" id="UP000285290"/>
    </source>
</evidence>
<dbReference type="PANTHER" id="PTHR43300:SF11">
    <property type="entry name" value="ACETYLTRANSFERASE RV3034C-RELATED"/>
    <property type="match status" value="1"/>
</dbReference>
<dbReference type="Gene3D" id="2.160.10.10">
    <property type="entry name" value="Hexapeptide repeat proteins"/>
    <property type="match status" value="1"/>
</dbReference>
<evidence type="ECO:0000313" key="5">
    <source>
        <dbReference type="Proteomes" id="UP000266066"/>
    </source>
</evidence>
<dbReference type="CDD" id="cd03349">
    <property type="entry name" value="LbH_XAT"/>
    <property type="match status" value="1"/>
</dbReference>
<keyword evidence="2" id="KW-0677">Repeat</keyword>
<dbReference type="GO" id="GO:0016740">
    <property type="term" value="F:transferase activity"/>
    <property type="evidence" value="ECO:0007669"/>
    <property type="project" value="UniProtKB-KW"/>
</dbReference>
<comment type="caution">
    <text evidence="3">The sequence shown here is derived from an EMBL/GenBank/DDBJ whole genome shotgun (WGS) entry which is preliminary data.</text>
</comment>
<proteinExistence type="predicted"/>